<comment type="similarity">
    <text evidence="4">Belongs to the RNase PH family.</text>
</comment>
<dbReference type="FunFam" id="3.30.230.70:FF:000004">
    <property type="entry name" value="Exosome complex component Rrp41"/>
    <property type="match status" value="1"/>
</dbReference>
<dbReference type="InterPro" id="IPR036345">
    <property type="entry name" value="ExoRNase_PH_dom2_sf"/>
</dbReference>
<keyword evidence="6" id="KW-0271">Exosome</keyword>
<dbReference type="GO" id="GO:0000176">
    <property type="term" value="C:nuclear exosome (RNase complex)"/>
    <property type="evidence" value="ECO:0007669"/>
    <property type="project" value="TreeGrafter"/>
</dbReference>
<dbReference type="InterPro" id="IPR027408">
    <property type="entry name" value="PNPase/RNase_PH_dom_sf"/>
</dbReference>
<dbReference type="CDD" id="cd11370">
    <property type="entry name" value="RNase_PH_RRP41"/>
    <property type="match status" value="1"/>
</dbReference>
<evidence type="ECO:0000256" key="7">
    <source>
        <dbReference type="ARBA" id="ARBA00058393"/>
    </source>
</evidence>
<dbReference type="GO" id="GO:0034475">
    <property type="term" value="P:U4 snRNA 3'-end processing"/>
    <property type="evidence" value="ECO:0007669"/>
    <property type="project" value="TreeGrafter"/>
</dbReference>
<name>A0A914UH32_9BILA</name>
<dbReference type="InterPro" id="IPR020568">
    <property type="entry name" value="Ribosomal_Su5_D2-typ_SF"/>
</dbReference>
<dbReference type="GO" id="GO:0071028">
    <property type="term" value="P:nuclear mRNA surveillance"/>
    <property type="evidence" value="ECO:0007669"/>
    <property type="project" value="TreeGrafter"/>
</dbReference>
<keyword evidence="5" id="KW-0963">Cytoplasm</keyword>
<evidence type="ECO:0000256" key="1">
    <source>
        <dbReference type="ARBA" id="ARBA00004496"/>
    </source>
</evidence>
<dbReference type="Gene3D" id="3.30.230.70">
    <property type="entry name" value="GHMP Kinase, N-terminal domain"/>
    <property type="match status" value="1"/>
</dbReference>
<sequence length="263" mass="28658">MDLLSEHGYRQDGRKPNQIRNINCRLGVYSQADGSAYLEQGNTKVLAAVYGPHEAKQRSRILEDQCLINCQYSMATFSTSERKYRPRGDRKSTELTRHLEKTFNSAVLTTMYPRSQIDIFCEVLQSDGGNLAACINAASLALVDAGVPMRGIVSAAICGATDGQPCIDLNAAEESANIPRLTPCIDLNAAEESANIPRLTVATLPGGDDDLLLLELDHRVHHDQLEAIIDAAVKGAAQVHACLQTAIRKHVSEVATCLQWENS</sequence>
<reference evidence="12" key="1">
    <citation type="submission" date="2022-11" db="UniProtKB">
        <authorList>
            <consortium name="WormBaseParasite"/>
        </authorList>
    </citation>
    <scope>IDENTIFICATION</scope>
</reference>
<dbReference type="SUPFAM" id="SSF55666">
    <property type="entry name" value="Ribonuclease PH domain 2-like"/>
    <property type="match status" value="1"/>
</dbReference>
<dbReference type="PANTHER" id="PTHR11953:SF0">
    <property type="entry name" value="EXOSOME COMPLEX COMPONENT RRP41"/>
    <property type="match status" value="1"/>
</dbReference>
<evidence type="ECO:0000313" key="12">
    <source>
        <dbReference type="WBParaSite" id="PSAMB.scaffold1011size37224.g10369.t1"/>
    </source>
</evidence>
<evidence type="ECO:0000256" key="2">
    <source>
        <dbReference type="ARBA" id="ARBA00004604"/>
    </source>
</evidence>
<dbReference type="GO" id="GO:0000177">
    <property type="term" value="C:cytoplasmic exosome (RNase complex)"/>
    <property type="evidence" value="ECO:0007669"/>
    <property type="project" value="TreeGrafter"/>
</dbReference>
<evidence type="ECO:0000256" key="3">
    <source>
        <dbReference type="ARBA" id="ARBA00004642"/>
    </source>
</evidence>
<dbReference type="GO" id="GO:0016075">
    <property type="term" value="P:rRNA catabolic process"/>
    <property type="evidence" value="ECO:0007669"/>
    <property type="project" value="TreeGrafter"/>
</dbReference>
<evidence type="ECO:0000256" key="5">
    <source>
        <dbReference type="ARBA" id="ARBA00022490"/>
    </source>
</evidence>
<dbReference type="WBParaSite" id="PSAMB.scaffold1011size37224.g10369.t1">
    <property type="protein sequence ID" value="PSAMB.scaffold1011size37224.g10369.t1"/>
    <property type="gene ID" value="PSAMB.scaffold1011size37224.g10369"/>
</dbReference>
<dbReference type="PANTHER" id="PTHR11953">
    <property type="entry name" value="EXOSOME COMPLEX COMPONENT"/>
    <property type="match status" value="1"/>
</dbReference>
<comment type="subcellular location">
    <subcellularLocation>
        <location evidence="1">Cytoplasm</location>
    </subcellularLocation>
    <subcellularLocation>
        <location evidence="2">Nucleus</location>
        <location evidence="2">Nucleolus</location>
    </subcellularLocation>
    <subcellularLocation>
        <location evidence="3">Nucleus</location>
        <location evidence="3">Nucleoplasm</location>
    </subcellularLocation>
</comment>
<dbReference type="GO" id="GO:0003723">
    <property type="term" value="F:RNA binding"/>
    <property type="evidence" value="ECO:0007669"/>
    <property type="project" value="TreeGrafter"/>
</dbReference>
<evidence type="ECO:0000256" key="8">
    <source>
        <dbReference type="ARBA" id="ARBA00062379"/>
    </source>
</evidence>
<protein>
    <recommendedName>
        <fullName evidence="9">Putative exosome complex component RRP41</fullName>
    </recommendedName>
</protein>
<keyword evidence="11" id="KW-1185">Reference proteome</keyword>
<evidence type="ECO:0000313" key="11">
    <source>
        <dbReference type="Proteomes" id="UP000887566"/>
    </source>
</evidence>
<comment type="subunit">
    <text evidence="8">Component of the RNA exosome complex.</text>
</comment>
<dbReference type="GO" id="GO:0005654">
    <property type="term" value="C:nucleoplasm"/>
    <property type="evidence" value="ECO:0007669"/>
    <property type="project" value="UniProtKB-SubCell"/>
</dbReference>
<dbReference type="SUPFAM" id="SSF54211">
    <property type="entry name" value="Ribosomal protein S5 domain 2-like"/>
    <property type="match status" value="1"/>
</dbReference>
<dbReference type="InterPro" id="IPR001247">
    <property type="entry name" value="ExoRNase_PH_dom1"/>
</dbReference>
<dbReference type="GO" id="GO:0005730">
    <property type="term" value="C:nucleolus"/>
    <property type="evidence" value="ECO:0007669"/>
    <property type="project" value="UniProtKB-SubCell"/>
</dbReference>
<evidence type="ECO:0000256" key="9">
    <source>
        <dbReference type="ARBA" id="ARBA00073078"/>
    </source>
</evidence>
<proteinExistence type="inferred from homology"/>
<evidence type="ECO:0000256" key="4">
    <source>
        <dbReference type="ARBA" id="ARBA00006678"/>
    </source>
</evidence>
<evidence type="ECO:0000259" key="10">
    <source>
        <dbReference type="Pfam" id="PF01138"/>
    </source>
</evidence>
<accession>A0A914UH32</accession>
<dbReference type="Proteomes" id="UP000887566">
    <property type="component" value="Unplaced"/>
</dbReference>
<dbReference type="InterPro" id="IPR050080">
    <property type="entry name" value="RNase_PH"/>
</dbReference>
<evidence type="ECO:0000256" key="6">
    <source>
        <dbReference type="ARBA" id="ARBA00022835"/>
    </source>
</evidence>
<dbReference type="AlphaFoldDB" id="A0A914UH32"/>
<dbReference type="Pfam" id="PF01138">
    <property type="entry name" value="RNase_PH"/>
    <property type="match status" value="1"/>
</dbReference>
<comment type="function">
    <text evidence="7">Non-catalytic component of the RNA exosome complex which has 3'-&gt;5' exoribonuclease activity and participates in a multitude of cellular RNA processing and degradation events.</text>
</comment>
<feature type="domain" description="Exoribonuclease phosphorolytic" evidence="10">
    <location>
        <begin position="18"/>
        <end position="148"/>
    </location>
</feature>
<organism evidence="11 12">
    <name type="scientific">Plectus sambesii</name>
    <dbReference type="NCBI Taxonomy" id="2011161"/>
    <lineage>
        <taxon>Eukaryota</taxon>
        <taxon>Metazoa</taxon>
        <taxon>Ecdysozoa</taxon>
        <taxon>Nematoda</taxon>
        <taxon>Chromadorea</taxon>
        <taxon>Plectida</taxon>
        <taxon>Plectina</taxon>
        <taxon>Plectoidea</taxon>
        <taxon>Plectidae</taxon>
        <taxon>Plectus</taxon>
    </lineage>
</organism>
<dbReference type="GO" id="GO:0071051">
    <property type="term" value="P:poly(A)-dependent snoRNA 3'-end processing"/>
    <property type="evidence" value="ECO:0007669"/>
    <property type="project" value="TreeGrafter"/>
</dbReference>